<name>A0A0Q0ADV7_PSESX</name>
<evidence type="ECO:0000313" key="1">
    <source>
        <dbReference type="EMBL" id="KPY60356.1"/>
    </source>
</evidence>
<evidence type="ECO:0000313" key="2">
    <source>
        <dbReference type="Proteomes" id="UP000050384"/>
    </source>
</evidence>
<accession>A0A0Q0ADV7</accession>
<sequence>MSLLARFNHAGTGVGVLDDGQQVLDQRLSMARVPLQDALQARMLEIGQRQINAGAQLAQPDHDVMAQVPDMPQRLPVDKFQQAYVHRLPVDIDGQQRLGVIGAYHAGHTDCAVAGQVLQCRVLGH</sequence>
<dbReference type="Proteomes" id="UP000050384">
    <property type="component" value="Unassembled WGS sequence"/>
</dbReference>
<organism evidence="1 2">
    <name type="scientific">Pseudomonas syringae pv. spinaceae</name>
    <dbReference type="NCBI Taxonomy" id="264459"/>
    <lineage>
        <taxon>Bacteria</taxon>
        <taxon>Pseudomonadati</taxon>
        <taxon>Pseudomonadota</taxon>
        <taxon>Gammaproteobacteria</taxon>
        <taxon>Pseudomonadales</taxon>
        <taxon>Pseudomonadaceae</taxon>
        <taxon>Pseudomonas</taxon>
        <taxon>Pseudomonas syringae</taxon>
    </lineage>
</organism>
<gene>
    <name evidence="1" type="ORF">ALO94_200806</name>
</gene>
<dbReference type="EMBL" id="LJRI01001470">
    <property type="protein sequence ID" value="KPY60356.1"/>
    <property type="molecule type" value="Genomic_DNA"/>
</dbReference>
<reference evidence="1 2" key="1">
    <citation type="submission" date="2015-09" db="EMBL/GenBank/DDBJ databases">
        <title>Genome announcement of multiple Pseudomonas syringae strains.</title>
        <authorList>
            <person name="Thakur S."/>
            <person name="Wang P.W."/>
            <person name="Gong Y."/>
            <person name="Weir B.S."/>
            <person name="Guttman D.S."/>
        </authorList>
    </citation>
    <scope>NUCLEOTIDE SEQUENCE [LARGE SCALE GENOMIC DNA]</scope>
    <source>
        <strain evidence="1 2">ICMP16929</strain>
    </source>
</reference>
<proteinExistence type="predicted"/>
<protein>
    <submittedName>
        <fullName evidence="1">Peptidase M20</fullName>
    </submittedName>
</protein>
<comment type="caution">
    <text evidence="1">The sequence shown here is derived from an EMBL/GenBank/DDBJ whole genome shotgun (WGS) entry which is preliminary data.</text>
</comment>
<dbReference type="AlphaFoldDB" id="A0A0Q0ADV7"/>